<dbReference type="InterPro" id="IPR007942">
    <property type="entry name" value="PLipase-like"/>
</dbReference>
<sequence length="1169" mass="132565">WLKYGQEKETCLELYFKAKVKIRCRIEVATEIRVRLRPGSARSELFRGTCFGPWLDVRSTSIDSKLVHLLLQTECTPVMHQDALFFHVGGQELRFGPQEFCLITGMRFGPQDETQPWMQGRPDMTFRRRVFGNVQASLKVADLKNVFYSSLDQLGDVDAVRLCLLMLVEVGFMGCQSSSVVDSALLELVDDLDSWNTFPWGSYVWKVLYVQLHNALAKRSAQRALLPLNYSLEGFVWAFKIWIFEVFPYARNFAIKHGGIPRAISWGKNKCITWKLALPFVMDATVPGFEPLVVLTPTPAECTTDWWRSSCSFFDGYANDSSPLLKKACLLSPDQPWFMVHDQLAEHIADTTTVPLDDIADNTTVPVDDIADTTIMSVEDITGTITTPSSDNITNHQSTWCMENIEMTMLENKLPKPLVRTCLTSLDTHVDELYCANLKIRYHIAVATEIRDRDVYKKLHNVLAKRSTQRRYIPLDYSLSGFIWAFKIWIFEAFPYARNFATKHGGIPRAISWGKNKCINWKSALPFVMDATVPGLEPIPMLTPTPAECATDWWQASCQFFDSCANDSSPLLKKARLSSPSQPSIMACDQLAEDSADITTMPVDDIADTTTMSLDDIAGTTTMPSSDNATSQQTAGLKANLEKTMELWKARQPHCVKTEMPTTSDLLGSSDHVEECVVAGKLSSQSDIICVQGYEVKQSVAPILESIFNKHGDIAADCIYKPASMRSSFLEIICEVVSRIQTNDDIDKMEGIEQQVLVAEAANINVSWLQVHLDAIRKRKEASRRCSLLMEMKENTGLVKNAALMDLRESCMELMAAQERFEKAERCVRVLNLVEKNLNDNILESKVASVLLFKDWLSRSPVETQIELFRANQIGSNMAKRKKRGPYKRNIKELRWAIMKIRCHIAIVTEIRDRLRPGSARSKLFKGTCFGPWLDVQCTSNDSSLVHLILQTEYTPKPVVHQDALFFRVGGRELRFGPQEFCLITGMRFGPYHLERRRADTTFRERVFGHLQSKPKIADLKHIFDHFLDRLSDLDAVRICLLMLVEVGFMGCDPRVLVDKILLELVEDLDSWNKFPWGSFVWKVVHKQLHNALAKRSAGCRYIPVGFTLKGFIWVFKIWIFEVFPYAKNFAIKHGGIPRAISWGKNNLITRKGGLPFVTDATVVCSVVY</sequence>
<dbReference type="PANTHER" id="PTHR35358">
    <property type="entry name" value="OS06G0711100 PROTEIN"/>
    <property type="match status" value="1"/>
</dbReference>
<feature type="domain" description="DUF1985" evidence="1">
    <location>
        <begin position="80"/>
        <end position="208"/>
    </location>
</feature>
<dbReference type="EMBL" id="JAMZMK010005359">
    <property type="protein sequence ID" value="KAI7753667.1"/>
    <property type="molecule type" value="Genomic_DNA"/>
</dbReference>
<dbReference type="InterPro" id="IPR015410">
    <property type="entry name" value="DUF1985"/>
</dbReference>
<dbReference type="Proteomes" id="UP001206925">
    <property type="component" value="Unassembled WGS sequence"/>
</dbReference>
<organism evidence="2 3">
    <name type="scientific">Ambrosia artemisiifolia</name>
    <name type="common">Common ragweed</name>
    <dbReference type="NCBI Taxonomy" id="4212"/>
    <lineage>
        <taxon>Eukaryota</taxon>
        <taxon>Viridiplantae</taxon>
        <taxon>Streptophyta</taxon>
        <taxon>Embryophyta</taxon>
        <taxon>Tracheophyta</taxon>
        <taxon>Spermatophyta</taxon>
        <taxon>Magnoliopsida</taxon>
        <taxon>eudicotyledons</taxon>
        <taxon>Gunneridae</taxon>
        <taxon>Pentapetalae</taxon>
        <taxon>asterids</taxon>
        <taxon>campanulids</taxon>
        <taxon>Asterales</taxon>
        <taxon>Asteraceae</taxon>
        <taxon>Asteroideae</taxon>
        <taxon>Heliantheae alliance</taxon>
        <taxon>Heliantheae</taxon>
        <taxon>Ambrosia</taxon>
    </lineage>
</organism>
<dbReference type="AlphaFoldDB" id="A0AAD5D617"/>
<evidence type="ECO:0000259" key="1">
    <source>
        <dbReference type="Pfam" id="PF09331"/>
    </source>
</evidence>
<evidence type="ECO:0000313" key="2">
    <source>
        <dbReference type="EMBL" id="KAI7753667.1"/>
    </source>
</evidence>
<proteinExistence type="predicted"/>
<feature type="non-terminal residue" evidence="2">
    <location>
        <position position="1"/>
    </location>
</feature>
<dbReference type="Pfam" id="PF05278">
    <property type="entry name" value="PEARLI-4"/>
    <property type="match status" value="1"/>
</dbReference>
<keyword evidence="3" id="KW-1185">Reference proteome</keyword>
<accession>A0AAD5D617</accession>
<dbReference type="Pfam" id="PF09331">
    <property type="entry name" value="DUF1985"/>
    <property type="match status" value="2"/>
</dbReference>
<feature type="domain" description="DUF1985" evidence="1">
    <location>
        <begin position="962"/>
        <end position="1084"/>
    </location>
</feature>
<dbReference type="PANTHER" id="PTHR35358:SF18">
    <property type="entry name" value="PHOSPHOLIPASE-LIKE PROTEIN-RELATED"/>
    <property type="match status" value="1"/>
</dbReference>
<reference evidence="2" key="1">
    <citation type="submission" date="2022-06" db="EMBL/GenBank/DDBJ databases">
        <title>Uncovering the hologenomic basis of an extraordinary plant invasion.</title>
        <authorList>
            <person name="Bieker V.C."/>
            <person name="Martin M.D."/>
            <person name="Gilbert T."/>
            <person name="Hodgins K."/>
            <person name="Battlay P."/>
            <person name="Petersen B."/>
            <person name="Wilson J."/>
        </authorList>
    </citation>
    <scope>NUCLEOTIDE SEQUENCE</scope>
    <source>
        <strain evidence="2">AA19_3_7</strain>
        <tissue evidence="2">Leaf</tissue>
    </source>
</reference>
<evidence type="ECO:0000313" key="3">
    <source>
        <dbReference type="Proteomes" id="UP001206925"/>
    </source>
</evidence>
<comment type="caution">
    <text evidence="2">The sequence shown here is derived from an EMBL/GenBank/DDBJ whole genome shotgun (WGS) entry which is preliminary data.</text>
</comment>
<protein>
    <recommendedName>
        <fullName evidence="1">DUF1985 domain-containing protein</fullName>
    </recommendedName>
</protein>
<name>A0AAD5D617_AMBAR</name>
<gene>
    <name evidence="2" type="ORF">M8C21_015809</name>
</gene>